<keyword evidence="1" id="KW-0812">Transmembrane</keyword>
<evidence type="ECO:0000256" key="1">
    <source>
        <dbReference type="SAM" id="Phobius"/>
    </source>
</evidence>
<name>A0A0F9Q075_9ZZZZ</name>
<feature type="transmembrane region" description="Helical" evidence="1">
    <location>
        <begin position="6"/>
        <end position="30"/>
    </location>
</feature>
<sequence length="34" mass="3403">MSPLQAAQYVAVGLGAFLGFGIVATFLAWVSGGC</sequence>
<dbReference type="EMBL" id="LAZR01002412">
    <property type="protein sequence ID" value="KKN30377.1"/>
    <property type="molecule type" value="Genomic_DNA"/>
</dbReference>
<keyword evidence="1" id="KW-1133">Transmembrane helix</keyword>
<organism evidence="2">
    <name type="scientific">marine sediment metagenome</name>
    <dbReference type="NCBI Taxonomy" id="412755"/>
    <lineage>
        <taxon>unclassified sequences</taxon>
        <taxon>metagenomes</taxon>
        <taxon>ecological metagenomes</taxon>
    </lineage>
</organism>
<protein>
    <submittedName>
        <fullName evidence="2">Uncharacterized protein</fullName>
    </submittedName>
</protein>
<proteinExistence type="predicted"/>
<evidence type="ECO:0000313" key="2">
    <source>
        <dbReference type="EMBL" id="KKN30377.1"/>
    </source>
</evidence>
<comment type="caution">
    <text evidence="2">The sequence shown here is derived from an EMBL/GenBank/DDBJ whole genome shotgun (WGS) entry which is preliminary data.</text>
</comment>
<gene>
    <name evidence="2" type="ORF">LCGC14_0834800</name>
</gene>
<dbReference type="AlphaFoldDB" id="A0A0F9Q075"/>
<accession>A0A0F9Q075</accession>
<reference evidence="2" key="1">
    <citation type="journal article" date="2015" name="Nature">
        <title>Complex archaea that bridge the gap between prokaryotes and eukaryotes.</title>
        <authorList>
            <person name="Spang A."/>
            <person name="Saw J.H."/>
            <person name="Jorgensen S.L."/>
            <person name="Zaremba-Niedzwiedzka K."/>
            <person name="Martijn J."/>
            <person name="Lind A.E."/>
            <person name="van Eijk R."/>
            <person name="Schleper C."/>
            <person name="Guy L."/>
            <person name="Ettema T.J."/>
        </authorList>
    </citation>
    <scope>NUCLEOTIDE SEQUENCE</scope>
</reference>
<keyword evidence="1" id="KW-0472">Membrane</keyword>